<dbReference type="InterPro" id="IPR051240">
    <property type="entry name" value="Mito_RNA-Proc/Resp"/>
</dbReference>
<dbReference type="PANTHER" id="PTHR47933">
    <property type="entry name" value="PENTATRICOPEPTIDE REPEAT-CONTAINING PROTEIN 1, MITOCHONDRIAL"/>
    <property type="match status" value="1"/>
</dbReference>
<dbReference type="Gene3D" id="1.25.40.10">
    <property type="entry name" value="Tetratricopeptide repeat domain"/>
    <property type="match status" value="4"/>
</dbReference>
<evidence type="ECO:0000256" key="1">
    <source>
        <dbReference type="ARBA" id="ARBA00022737"/>
    </source>
</evidence>
<dbReference type="Gene3D" id="2.40.70.10">
    <property type="entry name" value="Acid Proteases"/>
    <property type="match status" value="1"/>
</dbReference>
<protein>
    <submittedName>
        <fullName evidence="5">Pentatricopeptide repeat-containing protein, chloroplastic</fullName>
    </submittedName>
</protein>
<dbReference type="AlphaFoldDB" id="A0A1Q9E8E4"/>
<organism evidence="5 6">
    <name type="scientific">Symbiodinium microadriaticum</name>
    <name type="common">Dinoflagellate</name>
    <name type="synonym">Zooxanthella microadriatica</name>
    <dbReference type="NCBI Taxonomy" id="2951"/>
    <lineage>
        <taxon>Eukaryota</taxon>
        <taxon>Sar</taxon>
        <taxon>Alveolata</taxon>
        <taxon>Dinophyceae</taxon>
        <taxon>Suessiales</taxon>
        <taxon>Symbiodiniaceae</taxon>
        <taxon>Symbiodinium</taxon>
    </lineage>
</organism>
<sequence length="1085" mass="118732">MKWAPATKRPGHGARQRQESRQALIRLTKEIKSSRSWETALQLLQDVLPTVSVDLIVVSSGIGACAKGQQWRQALRVLGLARGAALESDLQSISATITACEKSARWSPALRCMDSMLCGQLETDAVAFSALVSACGQGSAWARALYIFATAALGTIACNSAISGCERAGRWQPALQTLQSGFHRRLPPTIIGFNAAISASEEDRQWQRSCSLFTSLLEVPLVPSIVSFGAAASSLAAARRWRRSLHVVDQLKHWEVPANAVVFNAVLSALTAARRPELARSLLGVMHERSIAPTVISYNSAIAACESVGAWEEAWHLLMEMKNRRLLPDLISFNSAISCCQLSGSWQMASHFLLSLRKAELAPDLVSFGALIGACAGVGQWQQALAFVSSMNVYHLVPNLLTVNSVASAFEKGCQWQRVLRLLMYDPDLITYNCALLACQRAGQWRAAAQLLATMEEARVQADLVSFNTAGVLCERHGCWEWLEVCLGRLADMLQQELVKETVGPPHRAARRRRKQERLDSLALAPQFSFFGMMAKQVALEHPSFGVFLADTDAEVSEISFGGSSEDKVASPMTWAPVALPDLGYWQVEIKAIRIGDRTLDYCADGQCRAVVDTGTSLLAVPEDFADGLQEALEQRLEDPDQGPDGGGFVKDAFPELFVEGQDLRDLVELTVGRMDVYHLVGALLLELQPEQFCIHFYCENRMIEALGEFRSDDPFGAFAPTEPPSSAEVAFHARFCGISLDRPREAVTRVRVRLLTSFARLSIPTRKELEEVAKVPLVPMPGPCVLQVSASRSQRRGASAVLRILRAATRCNALRPDGKLRVVLAGPGWSGSASLGSDWEWRRHALAKRCLAQFLLLKGRAGEGSAGDGDGSETREAYNITLGSSVALSMRSGQGREGATQREGKTKFVLGSSRAAARLCETLDVCLRSGQGLQLELVAIADAVDIRRPLKALLLVLRWYCLISDFCQGISCAMKRQDQLNTFKEHSRIILLLLLLLLLLHCMNQLLCALSYYILGAIAEEAEKVTGRVQSWGGVIMVSASWFDVLALLVCMSFPPMYMGVLIHFVDPASVSPLKHNLRCARKV</sequence>
<dbReference type="PROSITE" id="PS51375">
    <property type="entry name" value="PPR"/>
    <property type="match status" value="4"/>
</dbReference>
<dbReference type="InterPro" id="IPR002885">
    <property type="entry name" value="PPR_rpt"/>
</dbReference>
<keyword evidence="3" id="KW-0812">Transmembrane</keyword>
<feature type="domain" description="Peptidase A1" evidence="4">
    <location>
        <begin position="528"/>
        <end position="636"/>
    </location>
</feature>
<dbReference type="InterPro" id="IPR034164">
    <property type="entry name" value="Pepsin-like_dom"/>
</dbReference>
<feature type="transmembrane region" description="Helical" evidence="3">
    <location>
        <begin position="1036"/>
        <end position="1055"/>
    </location>
</feature>
<dbReference type="Pfam" id="PF13041">
    <property type="entry name" value="PPR_2"/>
    <property type="match status" value="1"/>
</dbReference>
<dbReference type="SUPFAM" id="SSF50630">
    <property type="entry name" value="Acid proteases"/>
    <property type="match status" value="1"/>
</dbReference>
<dbReference type="CDD" id="cd05471">
    <property type="entry name" value="pepsin_like"/>
    <property type="match status" value="1"/>
</dbReference>
<feature type="repeat" description="PPR" evidence="2">
    <location>
        <begin position="428"/>
        <end position="462"/>
    </location>
</feature>
<gene>
    <name evidence="5" type="ORF">AK812_SmicGene13295</name>
</gene>
<dbReference type="InterPro" id="IPR021109">
    <property type="entry name" value="Peptidase_aspartic_dom_sf"/>
</dbReference>
<dbReference type="GO" id="GO:0006508">
    <property type="term" value="P:proteolysis"/>
    <property type="evidence" value="ECO:0007669"/>
    <property type="project" value="InterPro"/>
</dbReference>
<dbReference type="Pfam" id="PF01535">
    <property type="entry name" value="PPR"/>
    <property type="match status" value="1"/>
</dbReference>
<dbReference type="Pfam" id="PF13812">
    <property type="entry name" value="PPR_3"/>
    <property type="match status" value="2"/>
</dbReference>
<dbReference type="GO" id="GO:0003729">
    <property type="term" value="F:mRNA binding"/>
    <property type="evidence" value="ECO:0007669"/>
    <property type="project" value="TreeGrafter"/>
</dbReference>
<dbReference type="EMBL" id="LSRX01000229">
    <property type="protein sequence ID" value="OLQ03698.1"/>
    <property type="molecule type" value="Genomic_DNA"/>
</dbReference>
<dbReference type="InterPro" id="IPR033121">
    <property type="entry name" value="PEPTIDASE_A1"/>
</dbReference>
<evidence type="ECO:0000256" key="2">
    <source>
        <dbReference type="PROSITE-ProRule" id="PRU00708"/>
    </source>
</evidence>
<dbReference type="PROSITE" id="PS00141">
    <property type="entry name" value="ASP_PROTEASE"/>
    <property type="match status" value="1"/>
</dbReference>
<evidence type="ECO:0000313" key="5">
    <source>
        <dbReference type="EMBL" id="OLQ03698.1"/>
    </source>
</evidence>
<dbReference type="Proteomes" id="UP000186817">
    <property type="component" value="Unassembled WGS sequence"/>
</dbReference>
<feature type="repeat" description="PPR" evidence="2">
    <location>
        <begin position="294"/>
        <end position="328"/>
    </location>
</feature>
<dbReference type="Pfam" id="PF00026">
    <property type="entry name" value="Asp"/>
    <property type="match status" value="1"/>
</dbReference>
<dbReference type="OrthoDB" id="417047at2759"/>
<evidence type="ECO:0000313" key="6">
    <source>
        <dbReference type="Proteomes" id="UP000186817"/>
    </source>
</evidence>
<reference evidence="5 6" key="1">
    <citation type="submission" date="2016-02" db="EMBL/GenBank/DDBJ databases">
        <title>Genome analysis of coral dinoflagellate symbionts highlights evolutionary adaptations to a symbiotic lifestyle.</title>
        <authorList>
            <person name="Aranda M."/>
            <person name="Li Y."/>
            <person name="Liew Y.J."/>
            <person name="Baumgarten S."/>
            <person name="Simakov O."/>
            <person name="Wilson M."/>
            <person name="Piel J."/>
            <person name="Ashoor H."/>
            <person name="Bougouffa S."/>
            <person name="Bajic V.B."/>
            <person name="Ryu T."/>
            <person name="Ravasi T."/>
            <person name="Bayer T."/>
            <person name="Micklem G."/>
            <person name="Kim H."/>
            <person name="Bhak J."/>
            <person name="Lajeunesse T.C."/>
            <person name="Voolstra C.R."/>
        </authorList>
    </citation>
    <scope>NUCLEOTIDE SEQUENCE [LARGE SCALE GENOMIC DNA]</scope>
    <source>
        <strain evidence="5 6">CCMP2467</strain>
    </source>
</reference>
<evidence type="ECO:0000256" key="3">
    <source>
        <dbReference type="SAM" id="Phobius"/>
    </source>
</evidence>
<feature type="transmembrane region" description="Helical" evidence="3">
    <location>
        <begin position="990"/>
        <end position="1016"/>
    </location>
</feature>
<keyword evidence="1" id="KW-0677">Repeat</keyword>
<keyword evidence="6" id="KW-1185">Reference proteome</keyword>
<evidence type="ECO:0000259" key="4">
    <source>
        <dbReference type="Pfam" id="PF00026"/>
    </source>
</evidence>
<comment type="caution">
    <text evidence="5">The sequence shown here is derived from an EMBL/GenBank/DDBJ whole genome shotgun (WGS) entry which is preliminary data.</text>
</comment>
<keyword evidence="3" id="KW-1133">Transmembrane helix</keyword>
<feature type="repeat" description="PPR" evidence="2">
    <location>
        <begin position="364"/>
        <end position="398"/>
    </location>
</feature>
<accession>A0A1Q9E8E4</accession>
<proteinExistence type="predicted"/>
<dbReference type="GO" id="GO:0004190">
    <property type="term" value="F:aspartic-type endopeptidase activity"/>
    <property type="evidence" value="ECO:0007669"/>
    <property type="project" value="InterPro"/>
</dbReference>
<keyword evidence="3" id="KW-0472">Membrane</keyword>
<name>A0A1Q9E8E4_SYMMI</name>
<dbReference type="PANTHER" id="PTHR47933:SF11">
    <property type="entry name" value="PENTATRICOPEPTIDE REPEAT-CONTAINING PROTEIN 2"/>
    <property type="match status" value="1"/>
</dbReference>
<feature type="repeat" description="PPR" evidence="2">
    <location>
        <begin position="259"/>
        <end position="293"/>
    </location>
</feature>
<dbReference type="InterPro" id="IPR001969">
    <property type="entry name" value="Aspartic_peptidase_AS"/>
</dbReference>
<dbReference type="InterPro" id="IPR011990">
    <property type="entry name" value="TPR-like_helical_dom_sf"/>
</dbReference>
<dbReference type="NCBIfam" id="TIGR00756">
    <property type="entry name" value="PPR"/>
    <property type="match status" value="1"/>
</dbReference>